<keyword evidence="5" id="KW-1185">Reference proteome</keyword>
<dbReference type="InterPro" id="IPR051859">
    <property type="entry name" value="DCAF"/>
</dbReference>
<dbReference type="EMBL" id="CAJZBQ010000012">
    <property type="protein sequence ID" value="CAG9314810.1"/>
    <property type="molecule type" value="Genomic_DNA"/>
</dbReference>
<dbReference type="InterPro" id="IPR019775">
    <property type="entry name" value="WD40_repeat_CS"/>
</dbReference>
<dbReference type="SMART" id="SM00320">
    <property type="entry name" value="WD40"/>
    <property type="match status" value="7"/>
</dbReference>
<organism evidence="4 5">
    <name type="scientific">Blepharisma stoltei</name>
    <dbReference type="NCBI Taxonomy" id="1481888"/>
    <lineage>
        <taxon>Eukaryota</taxon>
        <taxon>Sar</taxon>
        <taxon>Alveolata</taxon>
        <taxon>Ciliophora</taxon>
        <taxon>Postciliodesmatophora</taxon>
        <taxon>Heterotrichea</taxon>
        <taxon>Heterotrichida</taxon>
        <taxon>Blepharismidae</taxon>
        <taxon>Blepharisma</taxon>
    </lineage>
</organism>
<reference evidence="4" key="1">
    <citation type="submission" date="2021-09" db="EMBL/GenBank/DDBJ databases">
        <authorList>
            <consortium name="AG Swart"/>
            <person name="Singh M."/>
            <person name="Singh A."/>
            <person name="Seah K."/>
            <person name="Emmerich C."/>
        </authorList>
    </citation>
    <scope>NUCLEOTIDE SEQUENCE</scope>
    <source>
        <strain evidence="4">ATCC30299</strain>
    </source>
</reference>
<protein>
    <submittedName>
        <fullName evidence="4">Uncharacterized protein</fullName>
    </submittedName>
</protein>
<dbReference type="Gene3D" id="2.130.10.10">
    <property type="entry name" value="YVTN repeat-like/Quinoprotein amine dehydrogenase"/>
    <property type="match status" value="2"/>
</dbReference>
<dbReference type="PANTHER" id="PTHR19847">
    <property type="entry name" value="DDB1- AND CUL4-ASSOCIATED FACTOR 11"/>
    <property type="match status" value="1"/>
</dbReference>
<evidence type="ECO:0000313" key="5">
    <source>
        <dbReference type="Proteomes" id="UP001162131"/>
    </source>
</evidence>
<dbReference type="InterPro" id="IPR001680">
    <property type="entry name" value="WD40_rpt"/>
</dbReference>
<keyword evidence="1 3" id="KW-0853">WD repeat</keyword>
<dbReference type="PROSITE" id="PS50294">
    <property type="entry name" value="WD_REPEATS_REGION"/>
    <property type="match status" value="2"/>
</dbReference>
<dbReference type="PANTHER" id="PTHR19847:SF7">
    <property type="entry name" value="DDB1- AND CUL4-ASSOCIATED FACTOR 11"/>
    <property type="match status" value="1"/>
</dbReference>
<dbReference type="Pfam" id="PF00400">
    <property type="entry name" value="WD40"/>
    <property type="match status" value="2"/>
</dbReference>
<proteinExistence type="predicted"/>
<dbReference type="AlphaFoldDB" id="A0AAU9IIZ2"/>
<accession>A0AAU9IIZ2</accession>
<dbReference type="GO" id="GO:0080008">
    <property type="term" value="C:Cul4-RING E3 ubiquitin ligase complex"/>
    <property type="evidence" value="ECO:0007669"/>
    <property type="project" value="TreeGrafter"/>
</dbReference>
<name>A0AAU9IIZ2_9CILI</name>
<comment type="caution">
    <text evidence="4">The sequence shown here is derived from an EMBL/GenBank/DDBJ whole genome shotgun (WGS) entry which is preliminary data.</text>
</comment>
<evidence type="ECO:0000256" key="1">
    <source>
        <dbReference type="ARBA" id="ARBA00022574"/>
    </source>
</evidence>
<feature type="repeat" description="WD" evidence="3">
    <location>
        <begin position="218"/>
        <end position="254"/>
    </location>
</feature>
<feature type="repeat" description="WD" evidence="3">
    <location>
        <begin position="265"/>
        <end position="306"/>
    </location>
</feature>
<evidence type="ECO:0000313" key="4">
    <source>
        <dbReference type="EMBL" id="CAG9314810.1"/>
    </source>
</evidence>
<dbReference type="PROSITE" id="PS50082">
    <property type="entry name" value="WD_REPEATS_2"/>
    <property type="match status" value="2"/>
</dbReference>
<keyword evidence="2" id="KW-0677">Repeat</keyword>
<dbReference type="GO" id="GO:0043161">
    <property type="term" value="P:proteasome-mediated ubiquitin-dependent protein catabolic process"/>
    <property type="evidence" value="ECO:0007669"/>
    <property type="project" value="TreeGrafter"/>
</dbReference>
<dbReference type="PROSITE" id="PS00678">
    <property type="entry name" value="WD_REPEATS_1"/>
    <property type="match status" value="1"/>
</dbReference>
<dbReference type="SUPFAM" id="SSF50978">
    <property type="entry name" value="WD40 repeat-like"/>
    <property type="match status" value="1"/>
</dbReference>
<dbReference type="Proteomes" id="UP001162131">
    <property type="component" value="Unassembled WGS sequence"/>
</dbReference>
<evidence type="ECO:0000256" key="3">
    <source>
        <dbReference type="PROSITE-ProRule" id="PRU00221"/>
    </source>
</evidence>
<evidence type="ECO:0000256" key="2">
    <source>
        <dbReference type="ARBA" id="ARBA00022737"/>
    </source>
</evidence>
<gene>
    <name evidence="4" type="ORF">BSTOLATCC_MIC11805</name>
</gene>
<dbReference type="InterPro" id="IPR015943">
    <property type="entry name" value="WD40/YVTN_repeat-like_dom_sf"/>
</dbReference>
<sequence>MFRAAFGSRPSRIELPDDVEDYQCFTDALLKPRDLGCEPISSQLYNRECGLPGSYSYWSSSRLVPSTCIPPTLEFDSRVYNGQFSCTGDLYYCTSQGDIKIYDTSDPLDWSLLKTIDGIGIQWTITDADISPCQKYIIYSTFNSNIFLANISPDSENVYQTSSAQINEQIAINTSARNDYAVFSLKFSGEGNKVVVGTNGFSLEVVDLVKKKNICSVPNAHHDDVNTVCFADREGSNVIFSGSDDTTVKIWDVRAMNGRDCQGVLIGHREGVTHVSSKGDELYLISNSKDQTLKLWDLRKCSSKHEYKAFSRTHHYQSGFDYRWNRYPMEGYTKRLAADTSLLTFRGHHVLTTLIRCYFSPIFITGQRFIYTGDYNGQVYVYDAHTGKTVNVLRSLTHEQMLTGETCSRDVSWHPFMPMICATSFLNTIHTYTYDSEID</sequence>
<dbReference type="InterPro" id="IPR036322">
    <property type="entry name" value="WD40_repeat_dom_sf"/>
</dbReference>